<proteinExistence type="predicted"/>
<keyword evidence="1" id="KW-0732">Signal</keyword>
<dbReference type="EMBL" id="NCVQ01000001">
    <property type="protein sequence ID" value="PWZ56441.1"/>
    <property type="molecule type" value="Genomic_DNA"/>
</dbReference>
<dbReference type="PANTHER" id="PTHR45856">
    <property type="entry name" value="ALPHA/BETA-HYDROLASES SUPERFAMILY PROTEIN"/>
    <property type="match status" value="1"/>
</dbReference>
<dbReference type="Gene3D" id="3.40.50.1820">
    <property type="entry name" value="alpha/beta hydrolase"/>
    <property type="match status" value="1"/>
</dbReference>
<name>A0A317YEZ5_MAIZE</name>
<dbReference type="Pfam" id="PF01764">
    <property type="entry name" value="Lipase_3"/>
    <property type="match status" value="1"/>
</dbReference>
<accession>A0A317YEZ5</accession>
<feature type="chain" id="PRO_5035213869" description="Fungal lipase-type domain-containing protein" evidence="1">
    <location>
        <begin position="30"/>
        <end position="373"/>
    </location>
</feature>
<dbReference type="SUPFAM" id="SSF53474">
    <property type="entry name" value="alpha/beta-Hydrolases"/>
    <property type="match status" value="1"/>
</dbReference>
<dbReference type="GO" id="GO:0006629">
    <property type="term" value="P:lipid metabolic process"/>
    <property type="evidence" value="ECO:0007669"/>
    <property type="project" value="InterPro"/>
</dbReference>
<dbReference type="InterPro" id="IPR051218">
    <property type="entry name" value="Sec_MonoDiacylglyc_Lipase"/>
</dbReference>
<dbReference type="InterPro" id="IPR002921">
    <property type="entry name" value="Fungal_lipase-type"/>
</dbReference>
<gene>
    <name evidence="3" type="ORF">Zm00014a_044031</name>
</gene>
<evidence type="ECO:0000313" key="3">
    <source>
        <dbReference type="EMBL" id="PWZ56441.1"/>
    </source>
</evidence>
<comment type="caution">
    <text evidence="3">The sequence shown here is derived from an EMBL/GenBank/DDBJ whole genome shotgun (WGS) entry which is preliminary data.</text>
</comment>
<organism evidence="3">
    <name type="scientific">Zea mays</name>
    <name type="common">Maize</name>
    <dbReference type="NCBI Taxonomy" id="4577"/>
    <lineage>
        <taxon>Eukaryota</taxon>
        <taxon>Viridiplantae</taxon>
        <taxon>Streptophyta</taxon>
        <taxon>Embryophyta</taxon>
        <taxon>Tracheophyta</taxon>
        <taxon>Spermatophyta</taxon>
        <taxon>Magnoliopsida</taxon>
        <taxon>Liliopsida</taxon>
        <taxon>Poales</taxon>
        <taxon>Poaceae</taxon>
        <taxon>PACMAD clade</taxon>
        <taxon>Panicoideae</taxon>
        <taxon>Andropogonodae</taxon>
        <taxon>Andropogoneae</taxon>
        <taxon>Tripsacinae</taxon>
        <taxon>Zea</taxon>
    </lineage>
</organism>
<protein>
    <recommendedName>
        <fullName evidence="2">Fungal lipase-type domain-containing protein</fullName>
    </recommendedName>
</protein>
<sequence>MAGQRWVGKVAAAAVVALLLLSTALPGGARREPDVNNNGRSFVFNYTLAKAVVEYAAAVYMTDLTALYTWTCSRCNDLTRYNKDTFFTDFAIVTYFAKQGFEMTCIIVDVQNCLQAFVGVDHNLNAIIVSIRGTQENSIQNWIKDLIWKQVKLNYPNMPNAKVHIGFYSSYNNTVLRPAITNAVRKARKLHGHSDVVVTGHSMGGALASFCALDLAMSFGSNNVHLMTFGQPRVGNAAFASYFAQYVPYTVRMTHERDIVPHLPPYFFFLAKLTYKHFPREVWEHEVDGNTTYQVCDGSGEDPNCCRSVFALFWSASDHLTYMGVEIAADDWSTCRIVLGRGVEQLKGSLPNNIVTSGSVDVVIADDDTLQID</sequence>
<dbReference type="PANTHER" id="PTHR45856:SF19">
    <property type="entry name" value="ALPHA_BETA-HYDROLASES SUPERFAMILY PROTEIN"/>
    <property type="match status" value="1"/>
</dbReference>
<feature type="domain" description="Fungal lipase-type" evidence="2">
    <location>
        <begin position="128"/>
        <end position="266"/>
    </location>
</feature>
<dbReference type="InterPro" id="IPR029058">
    <property type="entry name" value="AB_hydrolase_fold"/>
</dbReference>
<dbReference type="SMR" id="A0A317YEZ5"/>
<dbReference type="AlphaFoldDB" id="A0A317YEZ5"/>
<dbReference type="Proteomes" id="UP000251960">
    <property type="component" value="Chromosome 1"/>
</dbReference>
<dbReference type="CDD" id="cd00519">
    <property type="entry name" value="Lipase_3"/>
    <property type="match status" value="1"/>
</dbReference>
<feature type="signal peptide" evidence="1">
    <location>
        <begin position="1"/>
        <end position="29"/>
    </location>
</feature>
<evidence type="ECO:0000259" key="2">
    <source>
        <dbReference type="Pfam" id="PF01764"/>
    </source>
</evidence>
<evidence type="ECO:0000256" key="1">
    <source>
        <dbReference type="SAM" id="SignalP"/>
    </source>
</evidence>
<reference evidence="3" key="1">
    <citation type="journal article" date="2018" name="Nat. Genet.">
        <title>Extensive intraspecific gene order and gene structural variations between Mo17 and other maize genomes.</title>
        <authorList>
            <person name="Sun S."/>
            <person name="Zhou Y."/>
            <person name="Chen J."/>
            <person name="Shi J."/>
            <person name="Zhao H."/>
            <person name="Zhao H."/>
            <person name="Song W."/>
            <person name="Zhang M."/>
            <person name="Cui Y."/>
            <person name="Dong X."/>
            <person name="Liu H."/>
            <person name="Ma X."/>
            <person name="Jiao Y."/>
            <person name="Wang B."/>
            <person name="Wei X."/>
            <person name="Stein J.C."/>
            <person name="Glaubitz J.C."/>
            <person name="Lu F."/>
            <person name="Yu G."/>
            <person name="Liang C."/>
            <person name="Fengler K."/>
            <person name="Li B."/>
            <person name="Rafalski A."/>
            <person name="Schnable P.S."/>
            <person name="Ware D.H."/>
            <person name="Buckler E.S."/>
            <person name="Lai J."/>
        </authorList>
    </citation>
    <scope>NUCLEOTIDE SEQUENCE [LARGE SCALE GENOMIC DNA]</scope>
    <source>
        <tissue evidence="3">Seedling</tissue>
    </source>
</reference>